<dbReference type="Proteomes" id="UP000827976">
    <property type="component" value="Chromosome 13"/>
</dbReference>
<proteinExistence type="predicted"/>
<reference evidence="2" key="1">
    <citation type="journal article" date="2022" name="Nat. Commun.">
        <title>Chromosome evolution and the genetic basis of agronomically important traits in greater yam.</title>
        <authorList>
            <person name="Bredeson J.V."/>
            <person name="Lyons J.B."/>
            <person name="Oniyinde I.O."/>
            <person name="Okereke N.R."/>
            <person name="Kolade O."/>
            <person name="Nnabue I."/>
            <person name="Nwadili C.O."/>
            <person name="Hribova E."/>
            <person name="Parker M."/>
            <person name="Nwogha J."/>
            <person name="Shu S."/>
            <person name="Carlson J."/>
            <person name="Kariba R."/>
            <person name="Muthemba S."/>
            <person name="Knop K."/>
            <person name="Barton G.J."/>
            <person name="Sherwood A.V."/>
            <person name="Lopez-Montes A."/>
            <person name="Asiedu R."/>
            <person name="Jamnadass R."/>
            <person name="Muchugi A."/>
            <person name="Goodstein D."/>
            <person name="Egesi C.N."/>
            <person name="Featherston J."/>
            <person name="Asfaw A."/>
            <person name="Simpson G.G."/>
            <person name="Dolezel J."/>
            <person name="Hendre P.S."/>
            <person name="Van Deynze A."/>
            <person name="Kumar P.L."/>
            <person name="Obidiegwu J.E."/>
            <person name="Bhattacharjee R."/>
            <person name="Rokhsar D.S."/>
        </authorList>
    </citation>
    <scope>NUCLEOTIDE SEQUENCE [LARGE SCALE GENOMIC DNA]</scope>
    <source>
        <strain evidence="2">cv. TDa95/00328</strain>
    </source>
</reference>
<protein>
    <submittedName>
        <fullName evidence="1">TPR-like protein</fullName>
    </submittedName>
</protein>
<evidence type="ECO:0000313" key="2">
    <source>
        <dbReference type="Proteomes" id="UP000827976"/>
    </source>
</evidence>
<keyword evidence="2" id="KW-1185">Reference proteome</keyword>
<evidence type="ECO:0000313" key="1">
    <source>
        <dbReference type="EMBL" id="KAH7665417.1"/>
    </source>
</evidence>
<dbReference type="EMBL" id="CM037023">
    <property type="protein sequence ID" value="KAH7665417.1"/>
    <property type="molecule type" value="Genomic_DNA"/>
</dbReference>
<name>A0ACB7UX35_DIOAL</name>
<sequence length="564" mass="63554">MPSNGGLLPKLRPRRRSKKPITTVADETPPSPPVYMRTTISSISNLLRYSPWSSAQSQLHLLPIRWDSFTINQVLKTHPPMEKAWLFFNWASKLPSFKHDHFTYTTMLDIFGEAGRIQSMLRVFQVMEEKGIAADAATYTSLMHWMGKAGDFDGAVKAWEEMRSRGCRPTLVSYTAFIKVLFDHGRPREAARVYKEMLEVGLTPNCQTYTVLMEYLAGEGKFDAVLEVMNKMQEVGIHPDKAMCNILVQKCSKAGETSVMAQILQFMKENFIVLRRPVFLEALEALKISGESDHLLREVNPHLSCEGMVEEITDSEGTSTDISSEKIDRRIIINLLAIRNFVAIEHILSESLDRNLLLDSNILSAVVHANYATHRSTGALTAFEYCIKMRQILDKSAYISLLGLSIRSGLYQKVLEIVEEMVRANICLGTYLVSLLIYKLGCSGFPDFSEKLYYLCSTDQNTAATCTALISAYLLAGEVEKGLDVYSRMRNEGIPVSVGTYAALIVGLEKAGRPRDAVVYRKEKKRLEWCYHSRGTASLEESLCDCLFDGGYFLHIMVRQHSIV</sequence>
<accession>A0ACB7UX35</accession>
<gene>
    <name evidence="1" type="ORF">IHE45_13G032800</name>
</gene>
<comment type="caution">
    <text evidence="1">The sequence shown here is derived from an EMBL/GenBank/DDBJ whole genome shotgun (WGS) entry which is preliminary data.</text>
</comment>
<organism evidence="1 2">
    <name type="scientific">Dioscorea alata</name>
    <name type="common">Purple yam</name>
    <dbReference type="NCBI Taxonomy" id="55571"/>
    <lineage>
        <taxon>Eukaryota</taxon>
        <taxon>Viridiplantae</taxon>
        <taxon>Streptophyta</taxon>
        <taxon>Embryophyta</taxon>
        <taxon>Tracheophyta</taxon>
        <taxon>Spermatophyta</taxon>
        <taxon>Magnoliopsida</taxon>
        <taxon>Liliopsida</taxon>
        <taxon>Dioscoreales</taxon>
        <taxon>Dioscoreaceae</taxon>
        <taxon>Dioscorea</taxon>
    </lineage>
</organism>